<dbReference type="InterPro" id="IPR024064">
    <property type="entry name" value="FdhE-like_sf"/>
</dbReference>
<protein>
    <submittedName>
        <fullName evidence="2">FdhE protein</fullName>
    </submittedName>
</protein>
<dbReference type="InterPro" id="IPR056797">
    <property type="entry name" value="FdhE_central"/>
</dbReference>
<accession>A0A1M4XYX3</accession>
<dbReference type="RefSeq" id="WP_178371918.1">
    <property type="nucleotide sequence ID" value="NZ_FQVB01000009.1"/>
</dbReference>
<proteinExistence type="predicted"/>
<dbReference type="GO" id="GO:0005829">
    <property type="term" value="C:cytosol"/>
    <property type="evidence" value="ECO:0007669"/>
    <property type="project" value="TreeGrafter"/>
</dbReference>
<dbReference type="AlphaFoldDB" id="A0A1M4XYX3"/>
<dbReference type="InterPro" id="IPR006452">
    <property type="entry name" value="Formate_DH_accessory"/>
</dbReference>
<dbReference type="Proteomes" id="UP000184076">
    <property type="component" value="Unassembled WGS sequence"/>
</dbReference>
<keyword evidence="3" id="KW-1185">Reference proteome</keyword>
<reference evidence="3" key="1">
    <citation type="submission" date="2016-11" db="EMBL/GenBank/DDBJ databases">
        <authorList>
            <person name="Varghese N."/>
            <person name="Submissions S."/>
        </authorList>
    </citation>
    <scope>NUCLEOTIDE SEQUENCE [LARGE SCALE GENOMIC DNA]</scope>
    <source>
        <strain evidence="3">DSM 9756</strain>
    </source>
</reference>
<dbReference type="Gene3D" id="3.90.1670.10">
    <property type="entry name" value="FdhE-like domain"/>
    <property type="match status" value="1"/>
</dbReference>
<dbReference type="CDD" id="cd16341">
    <property type="entry name" value="FdhE"/>
    <property type="match status" value="1"/>
</dbReference>
<dbReference type="Pfam" id="PF24859">
    <property type="entry name" value="FdhE_central"/>
    <property type="match status" value="1"/>
</dbReference>
<dbReference type="GO" id="GO:0008199">
    <property type="term" value="F:ferric iron binding"/>
    <property type="evidence" value="ECO:0007669"/>
    <property type="project" value="TreeGrafter"/>
</dbReference>
<organism evidence="2 3">
    <name type="scientific">Desulfacinum infernum DSM 9756</name>
    <dbReference type="NCBI Taxonomy" id="1121391"/>
    <lineage>
        <taxon>Bacteria</taxon>
        <taxon>Pseudomonadati</taxon>
        <taxon>Thermodesulfobacteriota</taxon>
        <taxon>Syntrophobacteria</taxon>
        <taxon>Syntrophobacterales</taxon>
        <taxon>Syntrophobacteraceae</taxon>
        <taxon>Desulfacinum</taxon>
    </lineage>
</organism>
<feature type="domain" description="FdhE central" evidence="1">
    <location>
        <begin position="168"/>
        <end position="214"/>
    </location>
</feature>
<gene>
    <name evidence="2" type="ORF">SAMN02745206_01151</name>
</gene>
<sequence length="307" mass="33675">MDPVLDKAVSRRPVLEPILRAFWSVHEASLALARALEDRWRPEFIEVDARRLREGVPVLVGHSLQAAEGALEGAFRGFIPVLGDTFPHLRNDLDRMASLHDGRGVDLASVCRAYLEGDLSGIGRAFRAAGVEPGSVLLVLHETLSAALKSLDRLVGQRLPDADWWRGYCPLCGALPVAAYLAEGADPSSRFLSGGGGQRYLHCAVCGHDWRFPRRMCPACGTEDKDVYVYFQVEGEPAERVDVCGNCGGYLPCIDYREAWEGLPVDLAVVAMLHLDMWACLKGYHPLMWTPWNGVGPCDGPASSRVH</sequence>
<dbReference type="EMBL" id="FQVB01000009">
    <property type="protein sequence ID" value="SHE98536.1"/>
    <property type="molecule type" value="Genomic_DNA"/>
</dbReference>
<evidence type="ECO:0000313" key="2">
    <source>
        <dbReference type="EMBL" id="SHE98536.1"/>
    </source>
</evidence>
<evidence type="ECO:0000259" key="1">
    <source>
        <dbReference type="Pfam" id="PF24859"/>
    </source>
</evidence>
<evidence type="ECO:0000313" key="3">
    <source>
        <dbReference type="Proteomes" id="UP000184076"/>
    </source>
</evidence>
<name>A0A1M4XYX3_9BACT</name>
<dbReference type="GO" id="GO:0051604">
    <property type="term" value="P:protein maturation"/>
    <property type="evidence" value="ECO:0007669"/>
    <property type="project" value="TreeGrafter"/>
</dbReference>
<dbReference type="PANTHER" id="PTHR37689">
    <property type="entry name" value="PROTEIN FDHE"/>
    <property type="match status" value="1"/>
</dbReference>
<dbReference type="PANTHER" id="PTHR37689:SF1">
    <property type="entry name" value="PROTEIN FDHE"/>
    <property type="match status" value="1"/>
</dbReference>
<dbReference type="STRING" id="1121391.SAMN02745206_01151"/>
<dbReference type="SUPFAM" id="SSF144020">
    <property type="entry name" value="FdhE-like"/>
    <property type="match status" value="1"/>
</dbReference>